<dbReference type="EMBL" id="AEWT01000010">
    <property type="protein sequence ID" value="EGC69872.1"/>
    <property type="molecule type" value="Genomic_DNA"/>
</dbReference>
<keyword evidence="1" id="KW-0175">Coiled coil</keyword>
<organism evidence="2 3">
    <name type="scientific">Enterococcus casseliflavus ATCC 12755</name>
    <dbReference type="NCBI Taxonomy" id="888066"/>
    <lineage>
        <taxon>Bacteria</taxon>
        <taxon>Bacillati</taxon>
        <taxon>Bacillota</taxon>
        <taxon>Bacilli</taxon>
        <taxon>Lactobacillales</taxon>
        <taxon>Enterococcaceae</taxon>
        <taxon>Enterococcus</taxon>
    </lineage>
</organism>
<dbReference type="SUPFAM" id="SSF88659">
    <property type="entry name" value="Sigma3 and sigma4 domains of RNA polymerase sigma factors"/>
    <property type="match status" value="1"/>
</dbReference>
<dbReference type="HOGENOM" id="CLU_140258_0_0_9"/>
<evidence type="ECO:0000256" key="1">
    <source>
        <dbReference type="SAM" id="Coils"/>
    </source>
</evidence>
<comment type="caution">
    <text evidence="2">The sequence shown here is derived from an EMBL/GenBank/DDBJ whole genome shotgun (WGS) entry which is preliminary data.</text>
</comment>
<dbReference type="Proteomes" id="UP000004835">
    <property type="component" value="Unassembled WGS sequence"/>
</dbReference>
<evidence type="ECO:0000313" key="2">
    <source>
        <dbReference type="EMBL" id="EGC69872.1"/>
    </source>
</evidence>
<accession>F0EIH2</accession>
<reference evidence="2 3" key="1">
    <citation type="submission" date="2011-01" db="EMBL/GenBank/DDBJ databases">
        <authorList>
            <person name="Muzny D."/>
            <person name="Qin X."/>
            <person name="Deng J."/>
            <person name="Jiang H."/>
            <person name="Liu Y."/>
            <person name="Qu J."/>
            <person name="Song X.-Z."/>
            <person name="Zhang L."/>
            <person name="Thornton R."/>
            <person name="Coyle M."/>
            <person name="Francisco L."/>
            <person name="Jackson L."/>
            <person name="Javaid M."/>
            <person name="Korchina V."/>
            <person name="Kovar C."/>
            <person name="Mata R."/>
            <person name="Mathew T."/>
            <person name="Ngo R."/>
            <person name="Nguyen L."/>
            <person name="Nguyen N."/>
            <person name="Okwuonu G."/>
            <person name="Ongeri F."/>
            <person name="Pham C."/>
            <person name="Simmons D."/>
            <person name="Wilczek-Boney K."/>
            <person name="Hale W."/>
            <person name="Jakkamsetti A."/>
            <person name="Pham P."/>
            <person name="Ruth R."/>
            <person name="San Lucas F."/>
            <person name="Warren J."/>
            <person name="Zhang J."/>
            <person name="Zhao Z."/>
            <person name="Zhou C."/>
            <person name="Zhu D."/>
            <person name="Lee S."/>
            <person name="Bess C."/>
            <person name="Blankenburg K."/>
            <person name="Forbes L."/>
            <person name="Fu Q."/>
            <person name="Gubbala S."/>
            <person name="Hirani K."/>
            <person name="Jayaseelan J.C."/>
            <person name="Lara F."/>
            <person name="Munidasa M."/>
            <person name="Palculict T."/>
            <person name="Patil S."/>
            <person name="Pu L.-L."/>
            <person name="Saada N."/>
            <person name="Tang L."/>
            <person name="Weissenberger G."/>
            <person name="Zhu Y."/>
            <person name="Hemphill L."/>
            <person name="Shang Y."/>
            <person name="Youmans B."/>
            <person name="Ayvaz T."/>
            <person name="Ross M."/>
            <person name="Santibanez J."/>
            <person name="Aqrawi P."/>
            <person name="Gross S."/>
            <person name="Joshi V."/>
            <person name="Fowler G."/>
            <person name="Nazareth L."/>
            <person name="Reid J."/>
            <person name="Worley K."/>
            <person name="Petrosino J."/>
            <person name="Highlander S."/>
            <person name="Gibbs R."/>
        </authorList>
    </citation>
    <scope>NUCLEOTIDE SEQUENCE [LARGE SCALE GENOMIC DNA]</scope>
    <source>
        <strain evidence="2 3">ATCC 12755</strain>
    </source>
</reference>
<name>F0EIH2_ENTCA</name>
<sequence>MTRLFYHKGVAFVRFQWLKDYQELENQILYLKWNLNKSKLELERWVSGDLSNIRLEKNSRSAQLEEKIILLEKEITFLIEQKKETTTLIESFGGLDNDIIRLKYVEGKTLEEISEDLSYSYSYIKSRHSQLRKSLTFVDEYIINKTKLKYKIAIQDPVMMDL</sequence>
<dbReference type="InterPro" id="IPR036388">
    <property type="entry name" value="WH-like_DNA-bd_sf"/>
</dbReference>
<dbReference type="Gene3D" id="1.10.10.10">
    <property type="entry name" value="Winged helix-like DNA-binding domain superfamily/Winged helix DNA-binding domain"/>
    <property type="match status" value="1"/>
</dbReference>
<dbReference type="AlphaFoldDB" id="F0EIH2"/>
<gene>
    <name evidence="2" type="ORF">HMPREF9087_1260</name>
</gene>
<proteinExistence type="predicted"/>
<feature type="coiled-coil region" evidence="1">
    <location>
        <begin position="54"/>
        <end position="81"/>
    </location>
</feature>
<evidence type="ECO:0000313" key="3">
    <source>
        <dbReference type="Proteomes" id="UP000004835"/>
    </source>
</evidence>
<dbReference type="InterPro" id="IPR013324">
    <property type="entry name" value="RNA_pol_sigma_r3/r4-like"/>
</dbReference>
<protein>
    <submittedName>
        <fullName evidence="2">Uncharacterized protein</fullName>
    </submittedName>
</protein>